<dbReference type="EMBL" id="BAAADE010000001">
    <property type="protein sequence ID" value="GAA0589763.1"/>
    <property type="molecule type" value="Genomic_DNA"/>
</dbReference>
<protein>
    <submittedName>
        <fullName evidence="3">DUF2157 domain-containing protein</fullName>
    </submittedName>
</protein>
<dbReference type="Proteomes" id="UP001424441">
    <property type="component" value="Unassembled WGS sequence"/>
</dbReference>
<feature type="transmembrane region" description="Helical" evidence="1">
    <location>
        <begin position="179"/>
        <end position="196"/>
    </location>
</feature>
<feature type="transmembrane region" description="Helical" evidence="1">
    <location>
        <begin position="288"/>
        <end position="306"/>
    </location>
</feature>
<dbReference type="Pfam" id="PF09925">
    <property type="entry name" value="DUF2157"/>
    <property type="match status" value="1"/>
</dbReference>
<feature type="transmembrane region" description="Helical" evidence="1">
    <location>
        <begin position="258"/>
        <end position="276"/>
    </location>
</feature>
<feature type="transmembrane region" description="Helical" evidence="1">
    <location>
        <begin position="313"/>
        <end position="330"/>
    </location>
</feature>
<feature type="transmembrane region" description="Helical" evidence="1">
    <location>
        <begin position="102"/>
        <end position="123"/>
    </location>
</feature>
<evidence type="ECO:0000313" key="4">
    <source>
        <dbReference type="Proteomes" id="UP001424441"/>
    </source>
</evidence>
<feature type="transmembrane region" description="Helical" evidence="1">
    <location>
        <begin position="39"/>
        <end position="65"/>
    </location>
</feature>
<accession>A0ABN1FFJ5</accession>
<dbReference type="InterPro" id="IPR018677">
    <property type="entry name" value="DUF2157"/>
</dbReference>
<reference evidence="3 4" key="1">
    <citation type="journal article" date="2019" name="Int. J. Syst. Evol. Microbiol.">
        <title>The Global Catalogue of Microorganisms (GCM) 10K type strain sequencing project: providing services to taxonomists for standard genome sequencing and annotation.</title>
        <authorList>
            <consortium name="The Broad Institute Genomics Platform"/>
            <consortium name="The Broad Institute Genome Sequencing Center for Infectious Disease"/>
            <person name="Wu L."/>
            <person name="Ma J."/>
        </authorList>
    </citation>
    <scope>NUCLEOTIDE SEQUENCE [LARGE SCALE GENOMIC DNA]</scope>
    <source>
        <strain evidence="3 4">JCM 15115</strain>
    </source>
</reference>
<evidence type="ECO:0000313" key="3">
    <source>
        <dbReference type="EMBL" id="GAA0589763.1"/>
    </source>
</evidence>
<keyword evidence="1" id="KW-0472">Membrane</keyword>
<gene>
    <name evidence="3" type="ORF">GCM10008943_00980</name>
</gene>
<feature type="transmembrane region" description="Helical" evidence="1">
    <location>
        <begin position="151"/>
        <end position="167"/>
    </location>
</feature>
<keyword evidence="1" id="KW-0812">Transmembrane</keyword>
<organism evidence="3 4">
    <name type="scientific">Paenochrobactrum glaciei</name>
    <dbReference type="NCBI Taxonomy" id="486407"/>
    <lineage>
        <taxon>Bacteria</taxon>
        <taxon>Pseudomonadati</taxon>
        <taxon>Pseudomonadota</taxon>
        <taxon>Alphaproteobacteria</taxon>
        <taxon>Hyphomicrobiales</taxon>
        <taxon>Brucellaceae</taxon>
        <taxon>Paenochrobactrum</taxon>
    </lineage>
</organism>
<dbReference type="RefSeq" id="WP_343800001.1">
    <property type="nucleotide sequence ID" value="NZ_BAAADE010000001.1"/>
</dbReference>
<comment type="caution">
    <text evidence="3">The sequence shown here is derived from an EMBL/GenBank/DDBJ whole genome shotgun (WGS) entry which is preliminary data.</text>
</comment>
<feature type="transmembrane region" description="Helical" evidence="1">
    <location>
        <begin position="71"/>
        <end position="90"/>
    </location>
</feature>
<feature type="transmembrane region" description="Helical" evidence="1">
    <location>
        <begin position="225"/>
        <end position="246"/>
    </location>
</feature>
<feature type="transmembrane region" description="Helical" evidence="1">
    <location>
        <begin position="336"/>
        <end position="357"/>
    </location>
</feature>
<feature type="domain" description="DUF2157" evidence="2">
    <location>
        <begin position="13"/>
        <end position="151"/>
    </location>
</feature>
<evidence type="ECO:0000259" key="2">
    <source>
        <dbReference type="Pfam" id="PF09925"/>
    </source>
</evidence>
<sequence length="376" mass="40844">MSFSMSVEKLISSWKEQGLIDNDTAGKLLSDLNARRTGIGLGGVLATIGGLLLGAAVILLVAANWQEIPRIVRVLSVFAIIWICYIGGVWRRLAGDVVFSKALFIIAAAAFGAGIALVGQMYHMSGDEQSAILLWTSGVFVAAFLLRESVLSAFAMFLACFYLFSAIQHDFEVLMYERGFYVVPALIVTGAVAAYFTHSRISGHLVGLFTLAWVGLLYGEMKHPLILWLLIAAGGALMLIDGLAHVLLQRLTRFARPLAAYGFLGVIGAVLAFQFRDIRFSYLDEPHVLFYSIVIFGLCIGALVLCGRNNGGLRGLVYLVFSGQVLYLAFETIGTMIGTSGFFLTSGVLVLLLAVFVRRMERRLSGHGQSETEVLP</sequence>
<proteinExistence type="predicted"/>
<evidence type="ECO:0000256" key="1">
    <source>
        <dbReference type="SAM" id="Phobius"/>
    </source>
</evidence>
<keyword evidence="1" id="KW-1133">Transmembrane helix</keyword>
<keyword evidence="4" id="KW-1185">Reference proteome</keyword>
<name>A0ABN1FFJ5_9HYPH</name>